<evidence type="ECO:0000313" key="11">
    <source>
        <dbReference type="Proteomes" id="UP000195521"/>
    </source>
</evidence>
<reference evidence="11" key="1">
    <citation type="submission" date="2017-04" db="EMBL/GenBank/DDBJ databases">
        <title>Plasmodium gonderi genome.</title>
        <authorList>
            <person name="Arisue N."/>
            <person name="Honma H."/>
            <person name="Kawai S."/>
            <person name="Tougan T."/>
            <person name="Tanabe K."/>
            <person name="Horii T."/>
        </authorList>
    </citation>
    <scope>NUCLEOTIDE SEQUENCE [LARGE SCALE GENOMIC DNA]</scope>
    <source>
        <strain evidence="11">ATCC 30045</strain>
    </source>
</reference>
<feature type="domain" description="Transcription factor Tfb2 C-terminal" evidence="9">
    <location>
        <begin position="863"/>
        <end position="909"/>
    </location>
</feature>
<dbReference type="Pfam" id="PF18307">
    <property type="entry name" value="Tfb2_C"/>
    <property type="match status" value="1"/>
</dbReference>
<name>A0A1Y1JMJ6_PLAGO</name>
<dbReference type="GO" id="GO:0006289">
    <property type="term" value="P:nucleotide-excision repair"/>
    <property type="evidence" value="ECO:0007669"/>
    <property type="project" value="InterPro"/>
</dbReference>
<accession>A0A1Y1JMJ6</accession>
<protein>
    <recommendedName>
        <fullName evidence="8">General transcription factor IIH subunit 4</fullName>
    </recommendedName>
</protein>
<dbReference type="GO" id="GO:0003690">
    <property type="term" value="F:double-stranded DNA binding"/>
    <property type="evidence" value="ECO:0007669"/>
    <property type="project" value="TreeGrafter"/>
</dbReference>
<sequence length="960" mass="113497">MVITRKNIENMEIYDYMKELNERIWGYLFEDSLAHESILQSLNELEQVIISRLLFIQQVVSERAMRLWINPSSLKKLSECIKNLVEAKILVESETKKDNYNQYKINDKFRLTMLNKIYKNNENKIYIFNNNIKEQTEKEKKLYEKNLYPTKEEISNYAHTKWNNLLHFIASPKFNYMNNYNVYNNTNSMEKKHAHYSQHTNLSNYSNDDMNRSTNLDTYSYYNNSTKMKSKQNYTDDEVYIPSEYDLHNETYYKTGKYKDKQYGTHYYAMGKQEDDYDEERTPDDYNKSNNEYYNMEGKEQNTREECNNSESEEMKYSHYNHYHEQKGYNYHEDSLSGMKIGNTNNPNNQALSNQYDFLSMGKKRKRKKQKGVYASKQNDLYYKGLQYMENRYMEEENNENPFFLSNGKKDIFSPYTACTSLIEVLKRKNFILEDDVNSNKVINMSREAFSWFLKDIRSRIISLVIEYLLIIDDGYVTNIAQEFYAKYKKKKKNNNNVDTGNGSIRNATISTLESNQINEKSYINNVSSCTIYGNDNNNGSDRIYNDHMNSSYKEKGENGSGSGLGSNSCYVTEEKKDSNKSEIYVKETLLLILSIGQCNINHPIYLDNLTTAQKEFVNFGIHIGLFFKRNEGYIFVTPYALLLTINNMNVQNYMTILNNLSVEGLSENVYNVYNNTFNQHNIYNQNDVYNQHDDNRGPSSSIEIDKNGHNEEMKKLSEKYFHHYSLLQEEKIQEKEKKIITRNDSHNDVNKNKISYELTNQNLYSDKKLNGYNNLEIGLIVQSNFKVYLYTNSILKINILSHLCELQARTPNMVVGILTRRSVLNAYNSDITANQIIKFLESYGHPGRNNFKSTIPINVITQLRLWESERHRLTLEDAILFKSFEKEFLPQLYQQIVVWANSKNYLLHYTPWPKNSNSPEFDTWMKSEKYLCCTYESKNEIIDKIKEIREKLMKKRQNV</sequence>
<dbReference type="RefSeq" id="XP_028546395.1">
    <property type="nucleotide sequence ID" value="XM_028690594.1"/>
</dbReference>
<dbReference type="OMA" id="WFLKDIR"/>
<dbReference type="Gene3D" id="3.30.70.2610">
    <property type="match status" value="1"/>
</dbReference>
<evidence type="ECO:0000256" key="8">
    <source>
        <dbReference type="RuleBase" id="RU364024"/>
    </source>
</evidence>
<comment type="caution">
    <text evidence="10">The sequence shown here is derived from an EMBL/GenBank/DDBJ whole genome shotgun (WGS) entry which is preliminary data.</text>
</comment>
<keyword evidence="7 8" id="KW-0539">Nucleus</keyword>
<dbReference type="InterPro" id="IPR040662">
    <property type="entry name" value="Tfb2_C"/>
</dbReference>
<dbReference type="GO" id="GO:0005675">
    <property type="term" value="C:transcription factor TFIIH holo complex"/>
    <property type="evidence" value="ECO:0007669"/>
    <property type="project" value="TreeGrafter"/>
</dbReference>
<evidence type="ECO:0000256" key="2">
    <source>
        <dbReference type="ARBA" id="ARBA00007132"/>
    </source>
</evidence>
<dbReference type="InterPro" id="IPR004598">
    <property type="entry name" value="TFIIH_p52/Tfb2"/>
</dbReference>
<evidence type="ECO:0000313" key="10">
    <source>
        <dbReference type="EMBL" id="GAW83806.1"/>
    </source>
</evidence>
<keyword evidence="11" id="KW-1185">Reference proteome</keyword>
<evidence type="ECO:0000256" key="1">
    <source>
        <dbReference type="ARBA" id="ARBA00004123"/>
    </source>
</evidence>
<dbReference type="Proteomes" id="UP000195521">
    <property type="component" value="Unassembled WGS sequence"/>
</dbReference>
<gene>
    <name evidence="10" type="ORF">PGO_146040</name>
</gene>
<keyword evidence="4 8" id="KW-0805">Transcription regulation</keyword>
<dbReference type="EMBL" id="BDQF01000015">
    <property type="protein sequence ID" value="GAW83806.1"/>
    <property type="molecule type" value="Genomic_DNA"/>
</dbReference>
<keyword evidence="5 8" id="KW-0804">Transcription</keyword>
<dbReference type="PANTHER" id="PTHR13152:SF0">
    <property type="entry name" value="GENERAL TRANSCRIPTION FACTOR IIH SUBUNIT 4"/>
    <property type="match status" value="1"/>
</dbReference>
<comment type="similarity">
    <text evidence="2 8">Belongs to the TFB2 family.</text>
</comment>
<dbReference type="GeneID" id="39750552"/>
<evidence type="ECO:0000256" key="4">
    <source>
        <dbReference type="ARBA" id="ARBA00023015"/>
    </source>
</evidence>
<evidence type="ECO:0000259" key="9">
    <source>
        <dbReference type="Pfam" id="PF18307"/>
    </source>
</evidence>
<comment type="subcellular location">
    <subcellularLocation>
        <location evidence="1 8">Nucleus</location>
    </subcellularLocation>
</comment>
<evidence type="ECO:0000256" key="6">
    <source>
        <dbReference type="ARBA" id="ARBA00023204"/>
    </source>
</evidence>
<evidence type="ECO:0000256" key="7">
    <source>
        <dbReference type="ARBA" id="ARBA00023242"/>
    </source>
</evidence>
<dbReference type="GO" id="GO:0001671">
    <property type="term" value="F:ATPase activator activity"/>
    <property type="evidence" value="ECO:0007669"/>
    <property type="project" value="InterPro"/>
</dbReference>
<keyword evidence="3 8" id="KW-0227">DNA damage</keyword>
<keyword evidence="6 8" id="KW-0234">DNA repair</keyword>
<organism evidence="10 11">
    <name type="scientific">Plasmodium gonderi</name>
    <dbReference type="NCBI Taxonomy" id="77519"/>
    <lineage>
        <taxon>Eukaryota</taxon>
        <taxon>Sar</taxon>
        <taxon>Alveolata</taxon>
        <taxon>Apicomplexa</taxon>
        <taxon>Aconoidasida</taxon>
        <taxon>Haemosporida</taxon>
        <taxon>Plasmodiidae</taxon>
        <taxon>Plasmodium</taxon>
        <taxon>Plasmodium (Plasmodium)</taxon>
    </lineage>
</organism>
<proteinExistence type="inferred from homology"/>
<dbReference type="AlphaFoldDB" id="A0A1Y1JMJ6"/>
<dbReference type="OrthoDB" id="364513at2759"/>
<dbReference type="Pfam" id="PF03849">
    <property type="entry name" value="Tfb2"/>
    <property type="match status" value="2"/>
</dbReference>
<evidence type="ECO:0000256" key="3">
    <source>
        <dbReference type="ARBA" id="ARBA00022763"/>
    </source>
</evidence>
<comment type="function">
    <text evidence="8">Component of the general transcription and DNA repair factor IIH (TFIIH) core complex which is involved in general and transcription-coupled nucleotide excision repair (NER) of damaged DNA.</text>
</comment>
<dbReference type="GO" id="GO:0000439">
    <property type="term" value="C:transcription factor TFIIH core complex"/>
    <property type="evidence" value="ECO:0007669"/>
    <property type="project" value="InterPro"/>
</dbReference>
<evidence type="ECO:0000256" key="5">
    <source>
        <dbReference type="ARBA" id="ARBA00023163"/>
    </source>
</evidence>
<dbReference type="PANTHER" id="PTHR13152">
    <property type="entry name" value="TFIIH, POLYPEPTIDE 4"/>
    <property type="match status" value="1"/>
</dbReference>